<reference evidence="1 2" key="1">
    <citation type="journal article" date="2023" name="IMA Fungus">
        <title>Comparative genomic study of the Penicillium genus elucidates a diverse pangenome and 15 lateral gene transfer events.</title>
        <authorList>
            <person name="Petersen C."/>
            <person name="Sorensen T."/>
            <person name="Nielsen M.R."/>
            <person name="Sondergaard T.E."/>
            <person name="Sorensen J.L."/>
            <person name="Fitzpatrick D.A."/>
            <person name="Frisvad J.C."/>
            <person name="Nielsen K.L."/>
        </authorList>
    </citation>
    <scope>NUCLEOTIDE SEQUENCE [LARGE SCALE GENOMIC DNA]</scope>
    <source>
        <strain evidence="1 2">IBT 35679</strain>
    </source>
</reference>
<evidence type="ECO:0000313" key="2">
    <source>
        <dbReference type="Proteomes" id="UP001220324"/>
    </source>
</evidence>
<dbReference type="PANTHER" id="PTHR38111:SF11">
    <property type="entry name" value="TRANSCRIPTION FACTOR DOMAIN-CONTAINING PROTEIN-RELATED"/>
    <property type="match status" value="1"/>
</dbReference>
<organism evidence="1 2">
    <name type="scientific">Penicillium frequentans</name>
    <dbReference type="NCBI Taxonomy" id="3151616"/>
    <lineage>
        <taxon>Eukaryota</taxon>
        <taxon>Fungi</taxon>
        <taxon>Dikarya</taxon>
        <taxon>Ascomycota</taxon>
        <taxon>Pezizomycotina</taxon>
        <taxon>Eurotiomycetes</taxon>
        <taxon>Eurotiomycetidae</taxon>
        <taxon>Eurotiales</taxon>
        <taxon>Aspergillaceae</taxon>
        <taxon>Penicillium</taxon>
    </lineage>
</organism>
<dbReference type="Proteomes" id="UP001220324">
    <property type="component" value="Unassembled WGS sequence"/>
</dbReference>
<dbReference type="Pfam" id="PF11951">
    <property type="entry name" value="Fungal_trans_2"/>
    <property type="match status" value="1"/>
</dbReference>
<dbReference type="InterPro" id="IPR021858">
    <property type="entry name" value="Fun_TF"/>
</dbReference>
<dbReference type="InterPro" id="IPR053178">
    <property type="entry name" value="Osmoadaptation_assoc"/>
</dbReference>
<dbReference type="AlphaFoldDB" id="A0AAD6CJK1"/>
<dbReference type="PANTHER" id="PTHR38111">
    <property type="entry name" value="ZN(2)-C6 FUNGAL-TYPE DOMAIN-CONTAINING PROTEIN-RELATED"/>
    <property type="match status" value="1"/>
</dbReference>
<gene>
    <name evidence="1" type="ORF">N7494_010420</name>
</gene>
<comment type="caution">
    <text evidence="1">The sequence shown here is derived from an EMBL/GenBank/DDBJ whole genome shotgun (WGS) entry which is preliminary data.</text>
</comment>
<evidence type="ECO:0008006" key="3">
    <source>
        <dbReference type="Google" id="ProtNLM"/>
    </source>
</evidence>
<accession>A0AAD6CJK1</accession>
<proteinExistence type="predicted"/>
<dbReference type="EMBL" id="JAQIZZ010000008">
    <property type="protein sequence ID" value="KAJ5523770.1"/>
    <property type="molecule type" value="Genomic_DNA"/>
</dbReference>
<sequence>MPAELWDSRPHYSVSNWLLLLQGRTIQSPALEMSATAFFAARVGHMHGDRELVHRSRSIYIDSLAQLQQALRNPLSRLPDETLAACMALSFYEISEGPPGSGNAFGTHSKGAVTLLKMRGPEACGESRLGHALFLALRRQTILQSLDYRRPSFISEPEWMDKPWSTTPKSHVDRLWDLLTDIVRVNVKFDEAIQDFHQNGIVLQAVS</sequence>
<evidence type="ECO:0000313" key="1">
    <source>
        <dbReference type="EMBL" id="KAJ5523770.1"/>
    </source>
</evidence>
<keyword evidence="2" id="KW-1185">Reference proteome</keyword>
<name>A0AAD6CJK1_9EURO</name>
<protein>
    <recommendedName>
        <fullName evidence="3">Transcription factor domain-containing protein</fullName>
    </recommendedName>
</protein>